<dbReference type="AlphaFoldDB" id="A0A5B7KGR5"/>
<sequence>MKRPFTFLPFKRNPPTSSFSSSSSISFISIEALSTPTQPNLTTTPNHQPNTFHSHTLNLPPSSLPPSSPT</sequence>
<dbReference type="EMBL" id="VSRR010140334">
    <property type="protein sequence ID" value="MPD04289.1"/>
    <property type="molecule type" value="Genomic_DNA"/>
</dbReference>
<evidence type="ECO:0000256" key="1">
    <source>
        <dbReference type="SAM" id="MobiDB-lite"/>
    </source>
</evidence>
<comment type="caution">
    <text evidence="2">The sequence shown here is derived from an EMBL/GenBank/DDBJ whole genome shotgun (WGS) entry which is preliminary data.</text>
</comment>
<keyword evidence="3" id="KW-1185">Reference proteome</keyword>
<evidence type="ECO:0000313" key="2">
    <source>
        <dbReference type="EMBL" id="MPD04289.1"/>
    </source>
</evidence>
<name>A0A5B7KGR5_PORTR</name>
<feature type="compositionally biased region" description="Low complexity" evidence="1">
    <location>
        <begin position="36"/>
        <end position="51"/>
    </location>
</feature>
<organism evidence="2 3">
    <name type="scientific">Portunus trituberculatus</name>
    <name type="common">Swimming crab</name>
    <name type="synonym">Neptunus trituberculatus</name>
    <dbReference type="NCBI Taxonomy" id="210409"/>
    <lineage>
        <taxon>Eukaryota</taxon>
        <taxon>Metazoa</taxon>
        <taxon>Ecdysozoa</taxon>
        <taxon>Arthropoda</taxon>
        <taxon>Crustacea</taxon>
        <taxon>Multicrustacea</taxon>
        <taxon>Malacostraca</taxon>
        <taxon>Eumalacostraca</taxon>
        <taxon>Eucarida</taxon>
        <taxon>Decapoda</taxon>
        <taxon>Pleocyemata</taxon>
        <taxon>Brachyura</taxon>
        <taxon>Eubrachyura</taxon>
        <taxon>Portunoidea</taxon>
        <taxon>Portunidae</taxon>
        <taxon>Portuninae</taxon>
        <taxon>Portunus</taxon>
    </lineage>
</organism>
<dbReference type="Proteomes" id="UP000324222">
    <property type="component" value="Unassembled WGS sequence"/>
</dbReference>
<feature type="region of interest" description="Disordered" evidence="1">
    <location>
        <begin position="36"/>
        <end position="70"/>
    </location>
</feature>
<gene>
    <name evidence="2" type="ORF">E2C01_099968</name>
</gene>
<protein>
    <submittedName>
        <fullName evidence="2">Uncharacterized protein</fullName>
    </submittedName>
</protein>
<proteinExistence type="predicted"/>
<evidence type="ECO:0000313" key="3">
    <source>
        <dbReference type="Proteomes" id="UP000324222"/>
    </source>
</evidence>
<feature type="region of interest" description="Disordered" evidence="1">
    <location>
        <begin position="1"/>
        <end position="23"/>
    </location>
</feature>
<accession>A0A5B7KGR5</accession>
<reference evidence="2 3" key="1">
    <citation type="submission" date="2019-05" db="EMBL/GenBank/DDBJ databases">
        <title>Another draft genome of Portunus trituberculatus and its Hox gene families provides insights of decapod evolution.</title>
        <authorList>
            <person name="Jeong J.-H."/>
            <person name="Song I."/>
            <person name="Kim S."/>
            <person name="Choi T."/>
            <person name="Kim D."/>
            <person name="Ryu S."/>
            <person name="Kim W."/>
        </authorList>
    </citation>
    <scope>NUCLEOTIDE SEQUENCE [LARGE SCALE GENOMIC DNA]</scope>
    <source>
        <tissue evidence="2">Muscle</tissue>
    </source>
</reference>